<organism evidence="2 3">
    <name type="scientific">Oligosphaera ethanolica</name>
    <dbReference type="NCBI Taxonomy" id="760260"/>
    <lineage>
        <taxon>Bacteria</taxon>
        <taxon>Pseudomonadati</taxon>
        <taxon>Lentisphaerota</taxon>
        <taxon>Oligosphaeria</taxon>
        <taxon>Oligosphaerales</taxon>
        <taxon>Oligosphaeraceae</taxon>
        <taxon>Oligosphaera</taxon>
    </lineage>
</organism>
<dbReference type="RefSeq" id="WP_307264530.1">
    <property type="nucleotide sequence ID" value="NZ_JAUSVL010000001.1"/>
</dbReference>
<keyword evidence="3" id="KW-1185">Reference proteome</keyword>
<name>A0AAE3VIX0_9BACT</name>
<protein>
    <recommendedName>
        <fullName evidence="1">DUF6259 domain-containing protein</fullName>
    </recommendedName>
</protein>
<accession>A0AAE3VIX0</accession>
<dbReference type="InterPro" id="IPR017853">
    <property type="entry name" value="GH"/>
</dbReference>
<dbReference type="InterPro" id="IPR013785">
    <property type="entry name" value="Aldolase_TIM"/>
</dbReference>
<dbReference type="Gene3D" id="3.20.20.70">
    <property type="entry name" value="Aldolase class I"/>
    <property type="match status" value="1"/>
</dbReference>
<dbReference type="Pfam" id="PF19773">
    <property type="entry name" value="DUF6259"/>
    <property type="match status" value="1"/>
</dbReference>
<proteinExistence type="predicted"/>
<sequence length="673" mass="76053">MSEYTLANAALEIRFGDDGQVLSFKDKRQDWTYGGGGDLWRVIYARGLCKENYARRGCDRPLISVIDNREISLVYNALAGDDGPLAAKLIIHAILHDDHVAWHISLENNDPGAVIREYHFPLLGDCRLPENARLIRTAAGGQVTGNIKASIRACHSQYMASDERFIQMDNLYPGRSASNCYIFDCGDRGLYIGSHDVSFQNTLHLFRLSGDVLEAGIVKYPFISAGEKVACDGFVWKPYNGTWHVGADFYRAWADSWFKPQPRPEHVDAMRGWQRIIMRHQYGETFYRYDEMETILKDGLAAGIDTLLMFGWHTAGHDAGYPEYEADPAQGGQDAMREQVRRFQAGGGKVLFYFNGQLIDMDTAYYRGPGRRLSVKNENGVEHQEWYKFGSIGTALRTFGNKSFVTACPYCEEWLEHLKSLADLAMDMGADGVFFDQLGYISQPCYDPNHGHRVPMMDPMAAKMRMVKALREHIKSRNPKVSLGIEWFSDVTTQHVDYIHNITGGANPGWFQEWSRYVFPEIVLSDREIRDDYCGVERRVNHALLLGMVSDVEIFRCRKTVAAAPKYAAWLKEANGLRERCGDFLLRGRYRDTLGFTLDNAGIQARSFIARDGRMAVVATQSEIDEADGVITVPGFSYESCDGYGDYGVIATGDQVKVTLKRYGFVLLMYRKG</sequence>
<dbReference type="Proteomes" id="UP001238163">
    <property type="component" value="Unassembled WGS sequence"/>
</dbReference>
<gene>
    <name evidence="2" type="ORF">J3R75_003669</name>
</gene>
<feature type="domain" description="DUF6259" evidence="1">
    <location>
        <begin position="234"/>
        <end position="458"/>
    </location>
</feature>
<dbReference type="AlphaFoldDB" id="A0AAE3VIX0"/>
<comment type="caution">
    <text evidence="2">The sequence shown here is derived from an EMBL/GenBank/DDBJ whole genome shotgun (WGS) entry which is preliminary data.</text>
</comment>
<reference evidence="2" key="1">
    <citation type="submission" date="2023-07" db="EMBL/GenBank/DDBJ databases">
        <title>Genomic Encyclopedia of Type Strains, Phase IV (KMG-IV): sequencing the most valuable type-strain genomes for metagenomic binning, comparative biology and taxonomic classification.</title>
        <authorList>
            <person name="Goeker M."/>
        </authorList>
    </citation>
    <scope>NUCLEOTIDE SEQUENCE</scope>
    <source>
        <strain evidence="2">DSM 24202</strain>
    </source>
</reference>
<evidence type="ECO:0000259" key="1">
    <source>
        <dbReference type="Pfam" id="PF19773"/>
    </source>
</evidence>
<evidence type="ECO:0000313" key="2">
    <source>
        <dbReference type="EMBL" id="MDQ0291562.1"/>
    </source>
</evidence>
<evidence type="ECO:0000313" key="3">
    <source>
        <dbReference type="Proteomes" id="UP001238163"/>
    </source>
</evidence>
<dbReference type="InterPro" id="IPR046226">
    <property type="entry name" value="DUF6259"/>
</dbReference>
<dbReference type="SUPFAM" id="SSF51445">
    <property type="entry name" value="(Trans)glycosidases"/>
    <property type="match status" value="1"/>
</dbReference>
<dbReference type="EMBL" id="JAUSVL010000001">
    <property type="protein sequence ID" value="MDQ0291562.1"/>
    <property type="molecule type" value="Genomic_DNA"/>
</dbReference>